<keyword evidence="2" id="KW-1185">Reference proteome</keyword>
<dbReference type="Proteomes" id="UP000055024">
    <property type="component" value="Unassembled WGS sequence"/>
</dbReference>
<organism evidence="1 2">
    <name type="scientific">Trichinella zimbabwensis</name>
    <dbReference type="NCBI Taxonomy" id="268475"/>
    <lineage>
        <taxon>Eukaryota</taxon>
        <taxon>Metazoa</taxon>
        <taxon>Ecdysozoa</taxon>
        <taxon>Nematoda</taxon>
        <taxon>Enoplea</taxon>
        <taxon>Dorylaimia</taxon>
        <taxon>Trichinellida</taxon>
        <taxon>Trichinellidae</taxon>
        <taxon>Trichinella</taxon>
    </lineage>
</organism>
<accession>A0A0V1GCB1</accession>
<gene>
    <name evidence="1" type="ORF">T11_2353</name>
</gene>
<dbReference type="EMBL" id="JYDP01003468">
    <property type="protein sequence ID" value="KRY95765.1"/>
    <property type="molecule type" value="Genomic_DNA"/>
</dbReference>
<proteinExistence type="predicted"/>
<sequence length="31" mass="3430">MNLSYKGNQAVRKATFCFMAASSQAIFQSKT</sequence>
<evidence type="ECO:0000313" key="2">
    <source>
        <dbReference type="Proteomes" id="UP000055024"/>
    </source>
</evidence>
<name>A0A0V1GCB1_9BILA</name>
<evidence type="ECO:0000313" key="1">
    <source>
        <dbReference type="EMBL" id="KRY95765.1"/>
    </source>
</evidence>
<dbReference type="AlphaFoldDB" id="A0A0V1GCB1"/>
<protein>
    <submittedName>
        <fullName evidence="1">Uncharacterized protein</fullName>
    </submittedName>
</protein>
<comment type="caution">
    <text evidence="1">The sequence shown here is derived from an EMBL/GenBank/DDBJ whole genome shotgun (WGS) entry which is preliminary data.</text>
</comment>
<reference evidence="1 2" key="1">
    <citation type="submission" date="2015-01" db="EMBL/GenBank/DDBJ databases">
        <title>Evolution of Trichinella species and genotypes.</title>
        <authorList>
            <person name="Korhonen P.K."/>
            <person name="Edoardo P."/>
            <person name="Giuseppe L.R."/>
            <person name="Gasser R.B."/>
        </authorList>
    </citation>
    <scope>NUCLEOTIDE SEQUENCE [LARGE SCALE GENOMIC DNA]</scope>
    <source>
        <strain evidence="1">ISS1029</strain>
    </source>
</reference>